<name>A0A6B9LG67_9CAUD</name>
<dbReference type="EMBL" id="MN813676">
    <property type="protein sequence ID" value="QHB36634.1"/>
    <property type="molecule type" value="Genomic_DNA"/>
</dbReference>
<sequence length="75" mass="8434">MKAQTKNPYATAKTPVNQTAYVLESRYYPLGGDFEAISKPMPGYQARAVLARKQEADVDNLWDYRLVEVPTNPAN</sequence>
<gene>
    <name evidence="1" type="primary">52</name>
    <name evidence="1" type="ORF">SEA_ADOLIN_52</name>
</gene>
<evidence type="ECO:0000313" key="2">
    <source>
        <dbReference type="Proteomes" id="UP000465120"/>
    </source>
</evidence>
<organism evidence="1 2">
    <name type="scientific">Arthrobacter phage Adolin</name>
    <dbReference type="NCBI Taxonomy" id="2686213"/>
    <lineage>
        <taxon>Viruses</taxon>
        <taxon>Duplodnaviria</taxon>
        <taxon>Heunggongvirae</taxon>
        <taxon>Uroviricota</taxon>
        <taxon>Caudoviricetes</taxon>
        <taxon>Casidaviridae</taxon>
        <taxon>Manhattanvirus</taxon>
        <taxon>Manhattanvirus drmanhattan</taxon>
    </lineage>
</organism>
<reference evidence="2" key="1">
    <citation type="submission" date="2019-12" db="EMBL/GenBank/DDBJ databases">
        <authorList>
            <person name="Case Z.W."/>
            <person name="Garlena R.A."/>
            <person name="Russell D.A."/>
            <person name="Pope W.H."/>
            <person name="Jacobs-Sera D."/>
            <person name="Hatfull G.F."/>
        </authorList>
    </citation>
    <scope>NUCLEOTIDE SEQUENCE [LARGE SCALE GENOMIC DNA]</scope>
</reference>
<proteinExistence type="predicted"/>
<dbReference type="Proteomes" id="UP000465120">
    <property type="component" value="Segment"/>
</dbReference>
<protein>
    <submittedName>
        <fullName evidence="1">Uncharacterized protein</fullName>
    </submittedName>
</protein>
<evidence type="ECO:0000313" key="1">
    <source>
        <dbReference type="EMBL" id="QHB36634.1"/>
    </source>
</evidence>
<accession>A0A6B9LG67</accession>